<evidence type="ECO:0000256" key="1">
    <source>
        <dbReference type="ARBA" id="ARBA00004651"/>
    </source>
</evidence>
<keyword evidence="10" id="KW-1185">Reference proteome</keyword>
<dbReference type="GO" id="GO:0005886">
    <property type="term" value="C:plasma membrane"/>
    <property type="evidence" value="ECO:0007669"/>
    <property type="project" value="UniProtKB-SubCell"/>
</dbReference>
<feature type="transmembrane region" description="Helical" evidence="6">
    <location>
        <begin position="424"/>
        <end position="447"/>
    </location>
</feature>
<feature type="transmembrane region" description="Helical" evidence="6">
    <location>
        <begin position="684"/>
        <end position="705"/>
    </location>
</feature>
<accession>A0A3D9HE22</accession>
<dbReference type="Pfam" id="PF12704">
    <property type="entry name" value="MacB_PCD"/>
    <property type="match status" value="1"/>
</dbReference>
<dbReference type="InterPro" id="IPR003838">
    <property type="entry name" value="ABC3_permease_C"/>
</dbReference>
<dbReference type="InterPro" id="IPR050250">
    <property type="entry name" value="Macrolide_Exporter_MacB"/>
</dbReference>
<feature type="domain" description="MacB-like periplasmic core" evidence="8">
    <location>
        <begin position="20"/>
        <end position="242"/>
    </location>
</feature>
<feature type="domain" description="ABC3 transporter permease C-terminal" evidence="7">
    <location>
        <begin position="290"/>
        <end position="404"/>
    </location>
</feature>
<dbReference type="AlphaFoldDB" id="A0A3D9HE22"/>
<evidence type="ECO:0000256" key="5">
    <source>
        <dbReference type="ARBA" id="ARBA00023136"/>
    </source>
</evidence>
<comment type="caution">
    <text evidence="9">The sequence shown here is derived from an EMBL/GenBank/DDBJ whole genome shotgun (WGS) entry which is preliminary data.</text>
</comment>
<feature type="domain" description="ABC3 transporter permease C-terminal" evidence="7">
    <location>
        <begin position="687"/>
        <end position="800"/>
    </location>
</feature>
<keyword evidence="2" id="KW-1003">Cell membrane</keyword>
<evidence type="ECO:0000259" key="8">
    <source>
        <dbReference type="Pfam" id="PF12704"/>
    </source>
</evidence>
<protein>
    <submittedName>
        <fullName evidence="9">Putative ABC transport system permease protein</fullName>
    </submittedName>
</protein>
<feature type="transmembrane region" description="Helical" evidence="6">
    <location>
        <begin position="380"/>
        <end position="404"/>
    </location>
</feature>
<feature type="transmembrane region" description="Helical" evidence="6">
    <location>
        <begin position="770"/>
        <end position="790"/>
    </location>
</feature>
<dbReference type="InterPro" id="IPR025857">
    <property type="entry name" value="MacB_PCD"/>
</dbReference>
<dbReference type="Proteomes" id="UP000256980">
    <property type="component" value="Unassembled WGS sequence"/>
</dbReference>
<keyword evidence="4 6" id="KW-1133">Transmembrane helix</keyword>
<dbReference type="RefSeq" id="WP_115816258.1">
    <property type="nucleotide sequence ID" value="NZ_QRDV01000001.1"/>
</dbReference>
<name>A0A3D9HE22_9FLAO</name>
<dbReference type="EMBL" id="QRDV01000001">
    <property type="protein sequence ID" value="RED47236.1"/>
    <property type="molecule type" value="Genomic_DNA"/>
</dbReference>
<feature type="transmembrane region" description="Helical" evidence="6">
    <location>
        <begin position="736"/>
        <end position="755"/>
    </location>
</feature>
<reference evidence="9 10" key="1">
    <citation type="submission" date="2018-07" db="EMBL/GenBank/DDBJ databases">
        <title>Genomic Encyclopedia of Type Strains, Phase III (KMG-III): the genomes of soil and plant-associated and newly described type strains.</title>
        <authorList>
            <person name="Whitman W."/>
        </authorList>
    </citation>
    <scope>NUCLEOTIDE SEQUENCE [LARGE SCALE GENOMIC DNA]</scope>
    <source>
        <strain evidence="9 10">CECT 7946</strain>
    </source>
</reference>
<dbReference type="Pfam" id="PF02687">
    <property type="entry name" value="FtsX"/>
    <property type="match status" value="2"/>
</dbReference>
<dbReference type="PANTHER" id="PTHR30572">
    <property type="entry name" value="MEMBRANE COMPONENT OF TRANSPORTER-RELATED"/>
    <property type="match status" value="1"/>
</dbReference>
<dbReference type="OrthoDB" id="1451596at2"/>
<evidence type="ECO:0000313" key="10">
    <source>
        <dbReference type="Proteomes" id="UP000256980"/>
    </source>
</evidence>
<dbReference type="PROSITE" id="PS51257">
    <property type="entry name" value="PROKAR_LIPOPROTEIN"/>
    <property type="match status" value="1"/>
</dbReference>
<organism evidence="9 10">
    <name type="scientific">Winogradskyella eximia</name>
    <dbReference type="NCBI Taxonomy" id="262006"/>
    <lineage>
        <taxon>Bacteria</taxon>
        <taxon>Pseudomonadati</taxon>
        <taxon>Bacteroidota</taxon>
        <taxon>Flavobacteriia</taxon>
        <taxon>Flavobacteriales</taxon>
        <taxon>Flavobacteriaceae</taxon>
        <taxon>Winogradskyella</taxon>
    </lineage>
</organism>
<evidence type="ECO:0000256" key="3">
    <source>
        <dbReference type="ARBA" id="ARBA00022692"/>
    </source>
</evidence>
<evidence type="ECO:0000256" key="4">
    <source>
        <dbReference type="ARBA" id="ARBA00022989"/>
    </source>
</evidence>
<comment type="subcellular location">
    <subcellularLocation>
        <location evidence="1">Cell membrane</location>
        <topology evidence="1">Multi-pass membrane protein</topology>
    </subcellularLocation>
</comment>
<feature type="transmembrane region" description="Helical" evidence="6">
    <location>
        <begin position="339"/>
        <end position="360"/>
    </location>
</feature>
<sequence length="807" mass="90487">MIKNNIKLAWRSIRKNRLFSMISLTGLTLGLLACISVVSVVLDDFSYDSQWSRKDDIHRLLTNVDMGNDVSNKMSASWAGLRPALMDNFPEVEAVTNIYTVDRHIKKNIEDTDVIDLKALETDSLIWDLFDFKVISGNPKQFIHGKSNLVLTKTLKDKLFPDEDVIGKIVFSIPSFGSEPTPFLITGIIENIPSNTHLRAEALIIEKGRLEALYKEQYGSFTRNYVLFKTGTDVNKFSEKLNTWYTDFVGGETKYSYEFQPISDTYLNSEFDNEIDIKGNRSTDYILLGVAILVLFIACVNFVNLSVARSLTRIKEVGVRKVIGADRKQIITQFLVESLMYFVIASLIALPTFYLIIPFIEQFIGHALQVSLLSSLEYLSLGFVAVFIVAVITGTYPAFLISGFKPMNSLKGLINKNEIYGQQFIQKGLVVVQFSIAIIVLVSVFIVKSQLDFINNKDLGYDEENLLAINPTSWDGKGESFHKEITNIPGVTSASLANWRPTFGSGGMLKSIDNPNNLGSKMQVWFIAGDVHLPKTLGVKLISGRLFDEKLITDAPQSKPIAFNNEEKKVNTQPSILTEFTANALQVTKMNTTIPELETNPIGIVKSFHTQSLRYDFKPVVIVGESNPDYSSMLIRVKEGTSSEVTAKINKIWKQMFPNKYLAMNWVDDLVEKQYLEEDRLQSFFSFFSMLSLLLSAIGVFGLVAQSTEQRIKEIGVRKVLGASVKSIVVLFSKDYVKLVAIAIVIALPIAWFATSKWLQDFAYRISVEWVVLLLAASIVLVIALTTVVVQSIRAAIRNPIKSLRTE</sequence>
<feature type="transmembrane region" description="Helical" evidence="6">
    <location>
        <begin position="285"/>
        <end position="305"/>
    </location>
</feature>
<evidence type="ECO:0000256" key="6">
    <source>
        <dbReference type="SAM" id="Phobius"/>
    </source>
</evidence>
<dbReference type="PANTHER" id="PTHR30572:SF18">
    <property type="entry name" value="ABC-TYPE MACROLIDE FAMILY EXPORT SYSTEM PERMEASE COMPONENT 2"/>
    <property type="match status" value="1"/>
</dbReference>
<dbReference type="GO" id="GO:0022857">
    <property type="term" value="F:transmembrane transporter activity"/>
    <property type="evidence" value="ECO:0007669"/>
    <property type="project" value="TreeGrafter"/>
</dbReference>
<evidence type="ECO:0000259" key="7">
    <source>
        <dbReference type="Pfam" id="PF02687"/>
    </source>
</evidence>
<gene>
    <name evidence="9" type="ORF">DFQ10_1011020</name>
</gene>
<keyword evidence="5 6" id="KW-0472">Membrane</keyword>
<keyword evidence="3 6" id="KW-0812">Transmembrane</keyword>
<evidence type="ECO:0000256" key="2">
    <source>
        <dbReference type="ARBA" id="ARBA00022475"/>
    </source>
</evidence>
<proteinExistence type="predicted"/>
<evidence type="ECO:0000313" key="9">
    <source>
        <dbReference type="EMBL" id="RED47236.1"/>
    </source>
</evidence>